<keyword evidence="3" id="KW-0547">Nucleotide-binding</keyword>
<dbReference type="EMBL" id="SWBP01000003">
    <property type="protein sequence ID" value="TKB97590.1"/>
    <property type="molecule type" value="Genomic_DNA"/>
</dbReference>
<accession>A0A4U1C0J4</accession>
<sequence>MTLSKKEKDRYHRQIILKGFGLEAQLKLKAATVLVVGAGGLGCPCLTYLAAAGVGKIGIADADKVSLSNLHRQVLYGTADIDKSKCEIAKEKLISKNENVEIITHSVYINEENCLEILKNYDLVIDASDNFNTRYLLNDACVILKKPLVFGALFEFEGQVSTFNYHDGPTLRCLFPEKPKEGVINNCAEAGVLGVLPGIIGNWQALEAIKVITQIGDVLSGKLLMIHALSNEVKTISFKTNPKNKEKDSLNHFFKIEDAKNQEVDNYLLKHWMDEDDIQIIDVREDFEFENTNIGGLNLPLSILEKTLSKIDGKQKTVVVCQSGVRSKKGLKIILNHYPSIEIYHLKGGLSTYLL</sequence>
<protein>
    <recommendedName>
        <fullName evidence="9">Molybdopterin-synthase adenylyltransferase</fullName>
        <ecNumber evidence="8">2.7.7.80</ecNumber>
    </recommendedName>
    <alternativeName>
        <fullName evidence="12">MoaD protein adenylase</fullName>
    </alternativeName>
    <alternativeName>
        <fullName evidence="10">Molybdopterin-converting factor subunit 1 adenylase</fullName>
    </alternativeName>
    <alternativeName>
        <fullName evidence="11">Sulfur carrier protein MoaD adenylyltransferase</fullName>
    </alternativeName>
</protein>
<evidence type="ECO:0000256" key="6">
    <source>
        <dbReference type="ARBA" id="ARBA00055169"/>
    </source>
</evidence>
<dbReference type="InterPro" id="IPR000594">
    <property type="entry name" value="ThiF_NAD_FAD-bd"/>
</dbReference>
<comment type="similarity">
    <text evidence="1">Belongs to the HesA/MoeB/ThiF family.</text>
</comment>
<evidence type="ECO:0000256" key="11">
    <source>
        <dbReference type="ARBA" id="ARBA00075328"/>
    </source>
</evidence>
<dbReference type="InterPro" id="IPR036873">
    <property type="entry name" value="Rhodanese-like_dom_sf"/>
</dbReference>
<evidence type="ECO:0000256" key="5">
    <source>
        <dbReference type="ARBA" id="ARBA00052218"/>
    </source>
</evidence>
<evidence type="ECO:0000313" key="15">
    <source>
        <dbReference type="Proteomes" id="UP000308181"/>
    </source>
</evidence>
<reference evidence="14 15" key="1">
    <citation type="submission" date="2019-04" db="EMBL/GenBank/DDBJ databases">
        <title>Pedobacter sp. AR-3-17 sp. nov., isolated from Arctic soil.</title>
        <authorList>
            <person name="Dahal R.H."/>
            <person name="Kim D.-U."/>
        </authorList>
    </citation>
    <scope>NUCLEOTIDE SEQUENCE [LARGE SCALE GENOMIC DNA]</scope>
    <source>
        <strain evidence="14 15">AR-3-17</strain>
    </source>
</reference>
<proteinExistence type="inferred from homology"/>
<name>A0A4U1C0J4_9SPHI</name>
<dbReference type="Proteomes" id="UP000308181">
    <property type="component" value="Unassembled WGS sequence"/>
</dbReference>
<dbReference type="GO" id="GO:0005524">
    <property type="term" value="F:ATP binding"/>
    <property type="evidence" value="ECO:0007669"/>
    <property type="project" value="UniProtKB-KW"/>
</dbReference>
<evidence type="ECO:0000256" key="10">
    <source>
        <dbReference type="ARBA" id="ARBA00075110"/>
    </source>
</evidence>
<keyword evidence="14" id="KW-0548">Nucleotidyltransferase</keyword>
<dbReference type="PROSITE" id="PS50206">
    <property type="entry name" value="RHODANESE_3"/>
    <property type="match status" value="1"/>
</dbReference>
<evidence type="ECO:0000256" key="3">
    <source>
        <dbReference type="ARBA" id="ARBA00022741"/>
    </source>
</evidence>
<dbReference type="SUPFAM" id="SSF69572">
    <property type="entry name" value="Activating enzymes of the ubiquitin-like proteins"/>
    <property type="match status" value="1"/>
</dbReference>
<dbReference type="GO" id="GO:0061605">
    <property type="term" value="F:molybdopterin-synthase adenylyltransferase activity"/>
    <property type="evidence" value="ECO:0007669"/>
    <property type="project" value="UniProtKB-EC"/>
</dbReference>
<comment type="catalytic activity">
    <reaction evidence="5">
        <text>[molybdopterin-synthase sulfur-carrier protein]-C-terminal Gly-Gly + ATP + H(+) = [molybdopterin-synthase sulfur-carrier protein]-C-terminal Gly-Gly-AMP + diphosphate</text>
        <dbReference type="Rhea" id="RHEA:43616"/>
        <dbReference type="Rhea" id="RHEA-COMP:12159"/>
        <dbReference type="Rhea" id="RHEA-COMP:12202"/>
        <dbReference type="ChEBI" id="CHEBI:15378"/>
        <dbReference type="ChEBI" id="CHEBI:30616"/>
        <dbReference type="ChEBI" id="CHEBI:33019"/>
        <dbReference type="ChEBI" id="CHEBI:90618"/>
        <dbReference type="ChEBI" id="CHEBI:90778"/>
        <dbReference type="EC" id="2.7.7.80"/>
    </reaction>
</comment>
<keyword evidence="2 14" id="KW-0808">Transferase</keyword>
<dbReference type="GO" id="GO:0004792">
    <property type="term" value="F:thiosulfate-cyanide sulfurtransferase activity"/>
    <property type="evidence" value="ECO:0007669"/>
    <property type="project" value="TreeGrafter"/>
</dbReference>
<dbReference type="NCBIfam" id="NF004281">
    <property type="entry name" value="PRK05690.1"/>
    <property type="match status" value="1"/>
</dbReference>
<dbReference type="FunFam" id="3.40.50.720:FF:000033">
    <property type="entry name" value="Adenylyltransferase and sulfurtransferase MOCS3"/>
    <property type="match status" value="1"/>
</dbReference>
<evidence type="ECO:0000256" key="1">
    <source>
        <dbReference type="ARBA" id="ARBA00009919"/>
    </source>
</evidence>
<dbReference type="AlphaFoldDB" id="A0A4U1C0J4"/>
<dbReference type="Gene3D" id="3.40.50.720">
    <property type="entry name" value="NAD(P)-binding Rossmann-like Domain"/>
    <property type="match status" value="1"/>
</dbReference>
<dbReference type="Pfam" id="PF00899">
    <property type="entry name" value="ThiF"/>
    <property type="match status" value="1"/>
</dbReference>
<dbReference type="PANTHER" id="PTHR10953">
    <property type="entry name" value="UBIQUITIN-ACTIVATING ENZYME E1"/>
    <property type="match status" value="1"/>
</dbReference>
<comment type="subunit">
    <text evidence="7">Homodimer. Forms a stable heterotetrameric complex of 2 MoeB and 2 MoaD during adenylation of MoaD.</text>
</comment>
<evidence type="ECO:0000256" key="12">
    <source>
        <dbReference type="ARBA" id="ARBA00078531"/>
    </source>
</evidence>
<dbReference type="InterPro" id="IPR045886">
    <property type="entry name" value="ThiF/MoeB/HesA"/>
</dbReference>
<evidence type="ECO:0000313" key="14">
    <source>
        <dbReference type="EMBL" id="TKB97590.1"/>
    </source>
</evidence>
<gene>
    <name evidence="14" type="primary">moeB</name>
    <name evidence="14" type="ORF">FA046_09470</name>
</gene>
<organism evidence="14 15">
    <name type="scientific">Pedobacter cryophilus</name>
    <dbReference type="NCBI Taxonomy" id="2571271"/>
    <lineage>
        <taxon>Bacteria</taxon>
        <taxon>Pseudomonadati</taxon>
        <taxon>Bacteroidota</taxon>
        <taxon>Sphingobacteriia</taxon>
        <taxon>Sphingobacteriales</taxon>
        <taxon>Sphingobacteriaceae</taxon>
        <taxon>Pedobacter</taxon>
    </lineage>
</organism>
<dbReference type="InterPro" id="IPR035985">
    <property type="entry name" value="Ubiquitin-activating_enz"/>
</dbReference>
<dbReference type="PANTHER" id="PTHR10953:SF102">
    <property type="entry name" value="ADENYLYLTRANSFERASE AND SULFURTRANSFERASE MOCS3"/>
    <property type="match status" value="1"/>
</dbReference>
<comment type="caution">
    <text evidence="14">The sequence shown here is derived from an EMBL/GenBank/DDBJ whole genome shotgun (WGS) entry which is preliminary data.</text>
</comment>
<dbReference type="RefSeq" id="WP_136826165.1">
    <property type="nucleotide sequence ID" value="NZ_SWBP01000003.1"/>
</dbReference>
<dbReference type="Pfam" id="PF00581">
    <property type="entry name" value="Rhodanese"/>
    <property type="match status" value="1"/>
</dbReference>
<evidence type="ECO:0000256" key="2">
    <source>
        <dbReference type="ARBA" id="ARBA00022679"/>
    </source>
</evidence>
<dbReference type="OrthoDB" id="9804286at2"/>
<dbReference type="GO" id="GO:0005829">
    <property type="term" value="C:cytosol"/>
    <property type="evidence" value="ECO:0007669"/>
    <property type="project" value="TreeGrafter"/>
</dbReference>
<dbReference type="Gene3D" id="3.40.250.10">
    <property type="entry name" value="Rhodanese-like domain"/>
    <property type="match status" value="1"/>
</dbReference>
<dbReference type="GO" id="GO:0008641">
    <property type="term" value="F:ubiquitin-like modifier activating enzyme activity"/>
    <property type="evidence" value="ECO:0007669"/>
    <property type="project" value="InterPro"/>
</dbReference>
<dbReference type="InterPro" id="IPR001763">
    <property type="entry name" value="Rhodanese-like_dom"/>
</dbReference>
<evidence type="ECO:0000256" key="9">
    <source>
        <dbReference type="ARBA" id="ARBA00073635"/>
    </source>
</evidence>
<dbReference type="CDD" id="cd00757">
    <property type="entry name" value="ThiF_MoeB_HesA_family"/>
    <property type="match status" value="1"/>
</dbReference>
<keyword evidence="4" id="KW-0067">ATP-binding</keyword>
<evidence type="ECO:0000259" key="13">
    <source>
        <dbReference type="PROSITE" id="PS50206"/>
    </source>
</evidence>
<evidence type="ECO:0000256" key="8">
    <source>
        <dbReference type="ARBA" id="ARBA00066884"/>
    </source>
</evidence>
<keyword evidence="15" id="KW-1185">Reference proteome</keyword>
<dbReference type="CDD" id="cd00158">
    <property type="entry name" value="RHOD"/>
    <property type="match status" value="1"/>
</dbReference>
<feature type="domain" description="Rhodanese" evidence="13">
    <location>
        <begin position="274"/>
        <end position="355"/>
    </location>
</feature>
<dbReference type="EC" id="2.7.7.80" evidence="8"/>
<evidence type="ECO:0000256" key="4">
    <source>
        <dbReference type="ARBA" id="ARBA00022840"/>
    </source>
</evidence>
<evidence type="ECO:0000256" key="7">
    <source>
        <dbReference type="ARBA" id="ARBA00063809"/>
    </source>
</evidence>
<comment type="function">
    <text evidence="6">Catalyzes the adenylation by ATP of the carboxyl group of the C-terminal glycine of sulfur carrier protein MoaD.</text>
</comment>
<dbReference type="GO" id="GO:0008146">
    <property type="term" value="F:sulfotransferase activity"/>
    <property type="evidence" value="ECO:0007669"/>
    <property type="project" value="TreeGrafter"/>
</dbReference>